<dbReference type="EMBL" id="JBHSRD010000002">
    <property type="protein sequence ID" value="MFC6006254.1"/>
    <property type="molecule type" value="Genomic_DNA"/>
</dbReference>
<sequence>MLRKEDPRFLRGKGHYLDDVQLPGMLHLAILRSPVAHARIVSIDTSAAEAHPKVKAVVTGETLAGLGLAWMPTLSNDVQAVLATDKVRFQGQEVAFVVAEDRYAARDALELIDVEYDMLQPVIDVRTALADDAPVIRDDLEGKTNNHCFDWETGDAAATEAAFARADVVVSQDIVYPRVHPAPMETCGSVADYDRIDGRLTLWSTSQAPHAHRTLYAIVAGLPEHKIRVISPDIGGGFGNKVPIYPGYVCSIVGSIVTGKPVKWMEDRSENLVSTGFARDYVMRGEIAATRDGKILAIRTNVLADHGAFNGTAAPVKYPAGFFGVFTGSYDIEAAYCHMTAVYTNKAPGGVAYACSFRITEAVYLVERIVDCLALELAMDPVALRIKNFIQPDQFPYTTKTGWVYDSGDYEPTMREAMRIAGYDELRREQAEKRERGELMGIGVAFFTEAVGAGPRKDMDILGLGMADGCELRVHPTGKAVVRLSVQSQGQGHETTFAQIVAEEIGIPPADIDVVHGDTDQTPFGLGTYGSRSTPVSGAAAALVARKVRDKARIIASGMLEVSVADLDWDKGSFHVKGDPTKAVTIQEIAMRAHGAGDLPDGVEGGLEAQICYNPENLTYPHGAYICVVDIDPGTAQVKVRRFIAVDDCGTRINPMIIEGQVHGGLTDGVGMALMEIIAFDEDGNCLGGSLMDYLIPTALEVPDWETGFTVTPSPHHPIGAKGVGESATVGSPPAIVNAVIDALQPYGVRHADMPLTPSRVWDAMQGNATPPI</sequence>
<dbReference type="Proteomes" id="UP001596189">
    <property type="component" value="Unassembled WGS sequence"/>
</dbReference>
<dbReference type="InterPro" id="IPR036856">
    <property type="entry name" value="Ald_Oxase/Xan_DH_a/b_sf"/>
</dbReference>
<dbReference type="Pfam" id="PF01315">
    <property type="entry name" value="Ald_Xan_dh_C"/>
    <property type="match status" value="1"/>
</dbReference>
<gene>
    <name evidence="4" type="ORF">ACFQDO_03840</name>
</gene>
<dbReference type="Pfam" id="PF20256">
    <property type="entry name" value="MoCoBD_2"/>
    <property type="match status" value="1"/>
</dbReference>
<evidence type="ECO:0000313" key="5">
    <source>
        <dbReference type="Proteomes" id="UP001596189"/>
    </source>
</evidence>
<dbReference type="InterPro" id="IPR012780">
    <property type="entry name" value="CO_Mo_DH_lsu"/>
</dbReference>
<dbReference type="InterPro" id="IPR000674">
    <property type="entry name" value="Ald_Oxase/Xan_DH_a/b"/>
</dbReference>
<dbReference type="PANTHER" id="PTHR11908:SF132">
    <property type="entry name" value="ALDEHYDE OXIDASE 1-RELATED"/>
    <property type="match status" value="1"/>
</dbReference>
<dbReference type="InterPro" id="IPR037165">
    <property type="entry name" value="AldOxase/xan_DH_Mopterin-bd_sf"/>
</dbReference>
<dbReference type="InterPro" id="IPR046867">
    <property type="entry name" value="AldOxase/xan_DH_MoCoBD2"/>
</dbReference>
<dbReference type="Gene3D" id="3.30.365.10">
    <property type="entry name" value="Aldehyde oxidase/xanthine dehydrogenase, molybdopterin binding domain"/>
    <property type="match status" value="4"/>
</dbReference>
<dbReference type="Pfam" id="PF02738">
    <property type="entry name" value="MoCoBD_1"/>
    <property type="match status" value="1"/>
</dbReference>
<name>A0ABW1JAE8_9ACTN</name>
<evidence type="ECO:0000256" key="2">
    <source>
        <dbReference type="ARBA" id="ARBA00023002"/>
    </source>
</evidence>
<evidence type="ECO:0000313" key="4">
    <source>
        <dbReference type="EMBL" id="MFC6006254.1"/>
    </source>
</evidence>
<dbReference type="PANTHER" id="PTHR11908">
    <property type="entry name" value="XANTHINE DEHYDROGENASE"/>
    <property type="match status" value="1"/>
</dbReference>
<dbReference type="InterPro" id="IPR016208">
    <property type="entry name" value="Ald_Oxase/xanthine_DH-like"/>
</dbReference>
<dbReference type="NCBIfam" id="TIGR02416">
    <property type="entry name" value="CO_dehy_Mo_lg"/>
    <property type="match status" value="1"/>
</dbReference>
<keyword evidence="2 4" id="KW-0560">Oxidoreductase</keyword>
<dbReference type="GO" id="GO:0008805">
    <property type="term" value="F:carbon-monoxide oxygenase activity"/>
    <property type="evidence" value="ECO:0007669"/>
    <property type="project" value="UniProtKB-EC"/>
</dbReference>
<dbReference type="SMART" id="SM01008">
    <property type="entry name" value="Ald_Xan_dh_C"/>
    <property type="match status" value="1"/>
</dbReference>
<evidence type="ECO:0000256" key="1">
    <source>
        <dbReference type="ARBA" id="ARBA00022505"/>
    </source>
</evidence>
<keyword evidence="1" id="KW-0500">Molybdenum</keyword>
<proteinExistence type="predicted"/>
<keyword evidence="5" id="KW-1185">Reference proteome</keyword>
<comment type="caution">
    <text evidence="4">The sequence shown here is derived from an EMBL/GenBank/DDBJ whole genome shotgun (WGS) entry which is preliminary data.</text>
</comment>
<accession>A0ABW1JAE8</accession>
<reference evidence="5" key="1">
    <citation type="journal article" date="2019" name="Int. J. Syst. Evol. Microbiol.">
        <title>The Global Catalogue of Microorganisms (GCM) 10K type strain sequencing project: providing services to taxonomists for standard genome sequencing and annotation.</title>
        <authorList>
            <consortium name="The Broad Institute Genomics Platform"/>
            <consortium name="The Broad Institute Genome Sequencing Center for Infectious Disease"/>
            <person name="Wu L."/>
            <person name="Ma J."/>
        </authorList>
    </citation>
    <scope>NUCLEOTIDE SEQUENCE [LARGE SCALE GENOMIC DNA]</scope>
    <source>
        <strain evidence="5">KACC 14249</strain>
    </source>
</reference>
<dbReference type="InterPro" id="IPR008274">
    <property type="entry name" value="AldOxase/xan_DH_MoCoBD1"/>
</dbReference>
<dbReference type="Gene3D" id="3.90.1170.50">
    <property type="entry name" value="Aldehyde oxidase/xanthine dehydrogenase, a/b hammerhead"/>
    <property type="match status" value="1"/>
</dbReference>
<dbReference type="SUPFAM" id="SSF54665">
    <property type="entry name" value="CO dehydrogenase molybdoprotein N-domain-like"/>
    <property type="match status" value="1"/>
</dbReference>
<dbReference type="RefSeq" id="WP_345717352.1">
    <property type="nucleotide sequence ID" value="NZ_BAABFP010000005.1"/>
</dbReference>
<feature type="domain" description="Aldehyde oxidase/xanthine dehydrogenase a/b hammerhead" evidence="3">
    <location>
        <begin position="11"/>
        <end position="120"/>
    </location>
</feature>
<dbReference type="EC" id="1.2.5.3" evidence="4"/>
<dbReference type="SUPFAM" id="SSF56003">
    <property type="entry name" value="Molybdenum cofactor-binding domain"/>
    <property type="match status" value="1"/>
</dbReference>
<protein>
    <submittedName>
        <fullName evidence="4">Aerobic carbon-monoxide dehydrogenase large subunit</fullName>
        <ecNumber evidence="4">1.2.5.3</ecNumber>
    </submittedName>
</protein>
<organism evidence="4 5">
    <name type="scientific">Angustibacter luteus</name>
    <dbReference type="NCBI Taxonomy" id="658456"/>
    <lineage>
        <taxon>Bacteria</taxon>
        <taxon>Bacillati</taxon>
        <taxon>Actinomycetota</taxon>
        <taxon>Actinomycetes</taxon>
        <taxon>Kineosporiales</taxon>
        <taxon>Kineosporiaceae</taxon>
    </lineage>
</organism>
<evidence type="ECO:0000259" key="3">
    <source>
        <dbReference type="SMART" id="SM01008"/>
    </source>
</evidence>